<accession>A0A1I7L0V8</accession>
<dbReference type="Pfam" id="PF10722">
    <property type="entry name" value="YbjN"/>
    <property type="match status" value="1"/>
</dbReference>
<gene>
    <name evidence="1" type="ORF">SAMN05421543_12244</name>
</gene>
<dbReference type="OrthoDB" id="9807577at2"/>
<protein>
    <recommendedName>
        <fullName evidence="3">DUF1643 domain-containing protein</fullName>
    </recommendedName>
</protein>
<organism evidence="1 2">
    <name type="scientific">Alicyclobacillus macrosporangiidus</name>
    <dbReference type="NCBI Taxonomy" id="392015"/>
    <lineage>
        <taxon>Bacteria</taxon>
        <taxon>Bacillati</taxon>
        <taxon>Bacillota</taxon>
        <taxon>Bacilli</taxon>
        <taxon>Bacillales</taxon>
        <taxon>Alicyclobacillaceae</taxon>
        <taxon>Alicyclobacillus</taxon>
    </lineage>
</organism>
<dbReference type="AlphaFoldDB" id="A0A1I7L0V8"/>
<dbReference type="InterPro" id="IPR012441">
    <property type="entry name" value="DUF1643"/>
</dbReference>
<keyword evidence="2" id="KW-1185">Reference proteome</keyword>
<evidence type="ECO:0000313" key="2">
    <source>
        <dbReference type="Proteomes" id="UP000183508"/>
    </source>
</evidence>
<dbReference type="Pfam" id="PF07799">
    <property type="entry name" value="DUF1643"/>
    <property type="match status" value="1"/>
</dbReference>
<proteinExistence type="predicted"/>
<name>A0A1I7L0V8_9BACL</name>
<dbReference type="CDD" id="cd17033">
    <property type="entry name" value="DR1245-like"/>
    <property type="match status" value="1"/>
</dbReference>
<sequence>MNKHAVMDGPYRYSLVREWEEGRPRVLFIMLNPSTADDAEDDNTIRRCIGFARRWGFGSLEVVNLFAYRAANPSDLRKVADPIGPENQTHILSAIRRANRVVVAWGNKVRTLPQGDFMVSLLADAVPADVPFFCLGLTEQRQPKHPLLVPGDTPLRRCAVKRDDRGWYVAFVDEEADHADETVYESRGAEAVTAVMPQAQDDAGLETTRVSMREVVHAFLQEEQWQFTELNARTIRFWLSADHGDLEGRAILEEEYGIFVFYSRLPIRVPKEKRSVAAELFMRINWNLSVGNFEMDMDSGRVFFRTSVDVDGDELRPAVVRNLVYTNFRVMDRFIPVILSVIFGQMDPKQALEPSRSVPS</sequence>
<reference evidence="2" key="1">
    <citation type="submission" date="2016-10" db="EMBL/GenBank/DDBJ databases">
        <authorList>
            <person name="Varghese N."/>
        </authorList>
    </citation>
    <scope>NUCLEOTIDE SEQUENCE [LARGE SCALE GENOMIC DNA]</scope>
    <source>
        <strain evidence="2">DSM 17980</strain>
    </source>
</reference>
<dbReference type="STRING" id="392015.SAMN05421543_12244"/>
<dbReference type="InterPro" id="IPR019660">
    <property type="entry name" value="Put_sensory_transdc_reg_YbjN"/>
</dbReference>
<dbReference type="RefSeq" id="WP_074955448.1">
    <property type="nucleotide sequence ID" value="NZ_FPBV01000022.1"/>
</dbReference>
<dbReference type="EMBL" id="FPBV01000022">
    <property type="protein sequence ID" value="SFV03268.1"/>
    <property type="molecule type" value="Genomic_DNA"/>
</dbReference>
<evidence type="ECO:0008006" key="3">
    <source>
        <dbReference type="Google" id="ProtNLM"/>
    </source>
</evidence>
<evidence type="ECO:0000313" key="1">
    <source>
        <dbReference type="EMBL" id="SFV03268.1"/>
    </source>
</evidence>
<dbReference type="Proteomes" id="UP000183508">
    <property type="component" value="Unassembled WGS sequence"/>
</dbReference>